<dbReference type="GO" id="GO:0006935">
    <property type="term" value="P:chemotaxis"/>
    <property type="evidence" value="ECO:0007669"/>
    <property type="project" value="InterPro"/>
</dbReference>
<keyword evidence="12" id="KW-1185">Reference proteome</keyword>
<dbReference type="InterPro" id="IPR002898">
    <property type="entry name" value="MotA_ExbB_proton_chnl"/>
</dbReference>
<organism evidence="11 12">
    <name type="scientific">Thalassospira mesophila</name>
    <dbReference type="NCBI Taxonomy" id="1293891"/>
    <lineage>
        <taxon>Bacteria</taxon>
        <taxon>Pseudomonadati</taxon>
        <taxon>Pseudomonadota</taxon>
        <taxon>Alphaproteobacteria</taxon>
        <taxon>Rhodospirillales</taxon>
        <taxon>Thalassospiraceae</taxon>
        <taxon>Thalassospira</taxon>
    </lineage>
</organism>
<keyword evidence="8 9" id="KW-0472">Membrane</keyword>
<keyword evidence="6" id="KW-0283">Flagellar rotation</keyword>
<dbReference type="PANTHER" id="PTHR30433:SF2">
    <property type="entry name" value="MOTILITY PROTEIN A"/>
    <property type="match status" value="1"/>
</dbReference>
<comment type="similarity">
    <text evidence="2">Belongs to the MotA family.</text>
</comment>
<dbReference type="STRING" id="1293891.TMES_04240"/>
<dbReference type="Proteomes" id="UP000193391">
    <property type="component" value="Unassembled WGS sequence"/>
</dbReference>
<dbReference type="GO" id="GO:0005886">
    <property type="term" value="C:plasma membrane"/>
    <property type="evidence" value="ECO:0007669"/>
    <property type="project" value="UniProtKB-SubCell"/>
</dbReference>
<evidence type="ECO:0000256" key="2">
    <source>
        <dbReference type="ARBA" id="ARBA00008038"/>
    </source>
</evidence>
<evidence type="ECO:0000256" key="6">
    <source>
        <dbReference type="ARBA" id="ARBA00022779"/>
    </source>
</evidence>
<dbReference type="GO" id="GO:0071978">
    <property type="term" value="P:bacterial-type flagellum-dependent swarming motility"/>
    <property type="evidence" value="ECO:0007669"/>
    <property type="project" value="InterPro"/>
</dbReference>
<evidence type="ECO:0000313" key="11">
    <source>
        <dbReference type="EMBL" id="OSQ40869.1"/>
    </source>
</evidence>
<dbReference type="RefSeq" id="WP_085579639.1">
    <property type="nucleotide sequence ID" value="NZ_JFKA01000001.1"/>
</dbReference>
<evidence type="ECO:0000256" key="5">
    <source>
        <dbReference type="ARBA" id="ARBA00022692"/>
    </source>
</evidence>
<gene>
    <name evidence="11" type="ORF">TMES_04240</name>
</gene>
<sequence length="259" mass="27348">MDIATLIGIIGGMGVIVGAIFMGGSLSAFIDYPSIMVVFGGTTAATLIKFPMRDVMKSMKTGISIAFKNPKEDPQSIYEKAMELSSLVRKNGLLGLESVEIENAIMKRGIRMCVDGHNGDVIRSSISSEVAKSIQRDELGEVMFRGIGDTAPAFGMIGTLVGLVQMLANLSDPDAIGPAMAIAMLTTFYGAVLANLIALPIADKLALKVEQLRNTKELIVESVVQIQASQSPLVMREILGPYLPGGIPVEDGDDAAASS</sequence>
<evidence type="ECO:0000256" key="4">
    <source>
        <dbReference type="ARBA" id="ARBA00022475"/>
    </source>
</evidence>
<evidence type="ECO:0000256" key="3">
    <source>
        <dbReference type="ARBA" id="ARBA00022448"/>
    </source>
</evidence>
<evidence type="ECO:0000256" key="8">
    <source>
        <dbReference type="ARBA" id="ARBA00023136"/>
    </source>
</evidence>
<feature type="transmembrane region" description="Helical" evidence="9">
    <location>
        <begin position="176"/>
        <end position="198"/>
    </location>
</feature>
<feature type="transmembrane region" description="Helical" evidence="9">
    <location>
        <begin position="32"/>
        <end position="50"/>
    </location>
</feature>
<comment type="caution">
    <text evidence="11">The sequence shown here is derived from an EMBL/GenBank/DDBJ whole genome shotgun (WGS) entry which is preliminary data.</text>
</comment>
<keyword evidence="11" id="KW-0969">Cilium</keyword>
<dbReference type="EMBL" id="JFKA01000001">
    <property type="protein sequence ID" value="OSQ40869.1"/>
    <property type="molecule type" value="Genomic_DNA"/>
</dbReference>
<feature type="domain" description="MotA/TolQ/ExbB proton channel" evidence="10">
    <location>
        <begin position="100"/>
        <end position="215"/>
    </location>
</feature>
<dbReference type="AlphaFoldDB" id="A0A1Y2L7R4"/>
<keyword evidence="11" id="KW-0282">Flagellum</keyword>
<dbReference type="InterPro" id="IPR047055">
    <property type="entry name" value="MotA-like"/>
</dbReference>
<keyword evidence="4" id="KW-1003">Cell membrane</keyword>
<accession>A0A1Y2L7R4</accession>
<dbReference type="InterPro" id="IPR000540">
    <property type="entry name" value="Flag_MotA_CS"/>
</dbReference>
<evidence type="ECO:0000256" key="7">
    <source>
        <dbReference type="ARBA" id="ARBA00022989"/>
    </source>
</evidence>
<evidence type="ECO:0000256" key="9">
    <source>
        <dbReference type="SAM" id="Phobius"/>
    </source>
</evidence>
<keyword evidence="5 9" id="KW-0812">Transmembrane</keyword>
<evidence type="ECO:0000313" key="12">
    <source>
        <dbReference type="Proteomes" id="UP000193391"/>
    </source>
</evidence>
<proteinExistence type="inferred from homology"/>
<name>A0A1Y2L7R4_9PROT</name>
<keyword evidence="3" id="KW-0813">Transport</keyword>
<protein>
    <submittedName>
        <fullName evidence="11">Flagellar motor protein PomA</fullName>
    </submittedName>
</protein>
<feature type="transmembrane region" description="Helical" evidence="9">
    <location>
        <begin position="7"/>
        <end position="26"/>
    </location>
</feature>
<comment type="subcellular location">
    <subcellularLocation>
        <location evidence="1">Cell membrane</location>
        <topology evidence="1">Multi-pass membrane protein</topology>
    </subcellularLocation>
</comment>
<evidence type="ECO:0000256" key="1">
    <source>
        <dbReference type="ARBA" id="ARBA00004651"/>
    </source>
</evidence>
<dbReference type="OrthoDB" id="9806929at2"/>
<reference evidence="11 12" key="1">
    <citation type="submission" date="2014-03" db="EMBL/GenBank/DDBJ databases">
        <title>The draft genome sequence of Thalassospira mesophila JCM 18969.</title>
        <authorList>
            <person name="Lai Q."/>
            <person name="Shao Z."/>
        </authorList>
    </citation>
    <scope>NUCLEOTIDE SEQUENCE [LARGE SCALE GENOMIC DNA]</scope>
    <source>
        <strain evidence="11 12">JCM 18969</strain>
    </source>
</reference>
<dbReference type="PROSITE" id="PS01307">
    <property type="entry name" value="MOTA"/>
    <property type="match status" value="1"/>
</dbReference>
<keyword evidence="11" id="KW-0966">Cell projection</keyword>
<feature type="transmembrane region" description="Helical" evidence="9">
    <location>
        <begin position="153"/>
        <end position="170"/>
    </location>
</feature>
<evidence type="ECO:0000259" key="10">
    <source>
        <dbReference type="Pfam" id="PF01618"/>
    </source>
</evidence>
<keyword evidence="7 9" id="KW-1133">Transmembrane helix</keyword>
<dbReference type="PANTHER" id="PTHR30433">
    <property type="entry name" value="CHEMOTAXIS PROTEIN MOTA"/>
    <property type="match status" value="1"/>
</dbReference>
<dbReference type="Pfam" id="PF01618">
    <property type="entry name" value="MotA_ExbB"/>
    <property type="match status" value="1"/>
</dbReference>